<reference evidence="2" key="1">
    <citation type="journal article" date="2014" name="Int. J. Syst. Evol. Microbiol.">
        <title>Complete genome of a new Firmicutes species belonging to the dominant human colonic microbiota ('Ruminococcus bicirculans') reveals two chromosomes and a selective capacity to utilize plant glucans.</title>
        <authorList>
            <consortium name="NISC Comparative Sequencing Program"/>
            <person name="Wegmann U."/>
            <person name="Louis P."/>
            <person name="Goesmann A."/>
            <person name="Henrissat B."/>
            <person name="Duncan S.H."/>
            <person name="Flint H.J."/>
        </authorList>
    </citation>
    <scope>NUCLEOTIDE SEQUENCE</scope>
    <source>
        <strain evidence="2">CECT 9128</strain>
    </source>
</reference>
<feature type="transmembrane region" description="Helical" evidence="1">
    <location>
        <begin position="139"/>
        <end position="164"/>
    </location>
</feature>
<dbReference type="EMBL" id="JBHSAS010000011">
    <property type="protein sequence ID" value="MFC4028910.1"/>
    <property type="molecule type" value="Genomic_DNA"/>
</dbReference>
<keyword evidence="1" id="KW-1133">Transmembrane helix</keyword>
<feature type="transmembrane region" description="Helical" evidence="1">
    <location>
        <begin position="72"/>
        <end position="94"/>
    </location>
</feature>
<feature type="transmembrane region" description="Helical" evidence="1">
    <location>
        <begin position="12"/>
        <end position="33"/>
    </location>
</feature>
<reference evidence="4" key="2">
    <citation type="journal article" date="2019" name="Int. J. Syst. Evol. Microbiol.">
        <title>The Global Catalogue of Microorganisms (GCM) 10K type strain sequencing project: providing services to taxonomists for standard genome sequencing and annotation.</title>
        <authorList>
            <consortium name="The Broad Institute Genomics Platform"/>
            <consortium name="The Broad Institute Genome Sequencing Center for Infectious Disease"/>
            <person name="Wu L."/>
            <person name="Ma J."/>
        </authorList>
    </citation>
    <scope>NUCLEOTIDE SEQUENCE [LARGE SCALE GENOMIC DNA]</scope>
    <source>
        <strain evidence="4">CECT 9128</strain>
    </source>
</reference>
<dbReference type="Pfam" id="PF13858">
    <property type="entry name" value="DUF4199"/>
    <property type="match status" value="1"/>
</dbReference>
<name>A0ABV8H9K2_9FLAO</name>
<sequence length="172" mass="19355">MENSTSVKSVAYPFGIALALYSIIYLVLVYVFNVSQEDWVVGLISKFIEIAIFVFALITFKKKNENVISLKQSLKVGLGAAVIGGIIAAIYTYIHYKFIYPEFLQSMYDTQVLAMSEQNLTAEQMEGALTWVEYTSSPWVYSAMQIIGYLILGFIISLLTGLIIRNNQAQDY</sequence>
<accession>A0ABV8H9K2</accession>
<feature type="transmembrane region" description="Helical" evidence="1">
    <location>
        <begin position="39"/>
        <end position="60"/>
    </location>
</feature>
<keyword evidence="1" id="KW-0812">Transmembrane</keyword>
<dbReference type="EMBL" id="JBHSAS010000006">
    <property type="protein sequence ID" value="MFC4027941.1"/>
    <property type="molecule type" value="Genomic_DNA"/>
</dbReference>
<proteinExistence type="predicted"/>
<evidence type="ECO:0000313" key="3">
    <source>
        <dbReference type="EMBL" id="MFC4028910.1"/>
    </source>
</evidence>
<dbReference type="InterPro" id="IPR025250">
    <property type="entry name" value="DUF4199"/>
</dbReference>
<dbReference type="Proteomes" id="UP001595793">
    <property type="component" value="Unassembled WGS sequence"/>
</dbReference>
<evidence type="ECO:0000313" key="4">
    <source>
        <dbReference type="Proteomes" id="UP001595793"/>
    </source>
</evidence>
<gene>
    <name evidence="2" type="ORF">ACFOS1_11040</name>
    <name evidence="3" type="ORF">ACFOS1_15925</name>
</gene>
<reference evidence="2" key="3">
    <citation type="submission" date="2024-09" db="EMBL/GenBank/DDBJ databases">
        <authorList>
            <person name="Sun Q."/>
            <person name="Mori K."/>
        </authorList>
    </citation>
    <scope>NUCLEOTIDE SEQUENCE</scope>
    <source>
        <strain evidence="2">CECT 9128</strain>
    </source>
</reference>
<organism evidence="2 4">
    <name type="scientific">Zunongwangia endophytica</name>
    <dbReference type="NCBI Taxonomy" id="1808945"/>
    <lineage>
        <taxon>Bacteria</taxon>
        <taxon>Pseudomonadati</taxon>
        <taxon>Bacteroidota</taxon>
        <taxon>Flavobacteriia</taxon>
        <taxon>Flavobacteriales</taxon>
        <taxon>Flavobacteriaceae</taxon>
        <taxon>Zunongwangia</taxon>
    </lineage>
</organism>
<protein>
    <submittedName>
        <fullName evidence="2">DUF4199 domain-containing protein</fullName>
    </submittedName>
</protein>
<dbReference type="RefSeq" id="WP_290231575.1">
    <property type="nucleotide sequence ID" value="NZ_JAUFPZ010000002.1"/>
</dbReference>
<comment type="caution">
    <text evidence="2">The sequence shown here is derived from an EMBL/GenBank/DDBJ whole genome shotgun (WGS) entry which is preliminary data.</text>
</comment>
<evidence type="ECO:0000313" key="2">
    <source>
        <dbReference type="EMBL" id="MFC4027941.1"/>
    </source>
</evidence>
<keyword evidence="1" id="KW-0472">Membrane</keyword>
<evidence type="ECO:0000256" key="1">
    <source>
        <dbReference type="SAM" id="Phobius"/>
    </source>
</evidence>
<keyword evidence="4" id="KW-1185">Reference proteome</keyword>